<accession>B9KZE1</accession>
<evidence type="ECO:0000313" key="1">
    <source>
        <dbReference type="EMBL" id="ACM04883.1"/>
    </source>
</evidence>
<keyword evidence="2" id="KW-1185">Reference proteome</keyword>
<dbReference type="HOGENOM" id="CLU_3259107_0_0_0"/>
<protein>
    <submittedName>
        <fullName evidence="1">Uncharacterized protein</fullName>
    </submittedName>
</protein>
<evidence type="ECO:0000313" key="2">
    <source>
        <dbReference type="Proteomes" id="UP000000447"/>
    </source>
</evidence>
<dbReference type="EMBL" id="CP001275">
    <property type="protein sequence ID" value="ACM04883.1"/>
    <property type="molecule type" value="Genomic_DNA"/>
</dbReference>
<dbReference type="KEGG" id="tro:trd_0855"/>
<gene>
    <name evidence="1" type="ordered locus">trd_0855</name>
</gene>
<sequence length="42" mass="4882">MPGKLDFWNITREITRPSRARSLASSLVARRLTRDDRSSNYS</sequence>
<proteinExistence type="predicted"/>
<organism evidence="1 2">
    <name type="scientific">Thermomicrobium roseum (strain ATCC 27502 / DSM 5159 / P-2)</name>
    <dbReference type="NCBI Taxonomy" id="309801"/>
    <lineage>
        <taxon>Bacteria</taxon>
        <taxon>Pseudomonadati</taxon>
        <taxon>Thermomicrobiota</taxon>
        <taxon>Thermomicrobia</taxon>
        <taxon>Thermomicrobiales</taxon>
        <taxon>Thermomicrobiaceae</taxon>
        <taxon>Thermomicrobium</taxon>
    </lineage>
</organism>
<name>B9KZE1_THERP</name>
<dbReference type="AlphaFoldDB" id="B9KZE1"/>
<dbReference type="Proteomes" id="UP000000447">
    <property type="component" value="Chromosome"/>
</dbReference>
<reference evidence="1 2" key="1">
    <citation type="journal article" date="2009" name="PLoS ONE">
        <title>Complete genome sequence of the aerobic CO-oxidizing thermophile Thermomicrobium roseum.</title>
        <authorList>
            <person name="Wu D."/>
            <person name="Raymond J."/>
            <person name="Wu M."/>
            <person name="Chatterji S."/>
            <person name="Ren Q."/>
            <person name="Graham J.E."/>
            <person name="Bryant D.A."/>
            <person name="Robb F."/>
            <person name="Colman A."/>
            <person name="Tallon L.J."/>
            <person name="Badger J.H."/>
            <person name="Madupu R."/>
            <person name="Ward N.L."/>
            <person name="Eisen J.A."/>
        </authorList>
    </citation>
    <scope>NUCLEOTIDE SEQUENCE [LARGE SCALE GENOMIC DNA]</scope>
    <source>
        <strain evidence="2">ATCC 27502 / DSM 5159 / P-2</strain>
    </source>
</reference>